<dbReference type="EMBL" id="BAABGN010000008">
    <property type="protein sequence ID" value="GAA4423013.1"/>
    <property type="molecule type" value="Genomic_DNA"/>
</dbReference>
<keyword evidence="2" id="KW-0812">Transmembrane</keyword>
<evidence type="ECO:0000313" key="3">
    <source>
        <dbReference type="EMBL" id="GAA4423013.1"/>
    </source>
</evidence>
<organism evidence="3 4">
    <name type="scientific">Georgenia halophila</name>
    <dbReference type="NCBI Taxonomy" id="620889"/>
    <lineage>
        <taxon>Bacteria</taxon>
        <taxon>Bacillati</taxon>
        <taxon>Actinomycetota</taxon>
        <taxon>Actinomycetes</taxon>
        <taxon>Micrococcales</taxon>
        <taxon>Bogoriellaceae</taxon>
        <taxon>Georgenia</taxon>
    </lineage>
</organism>
<keyword evidence="2" id="KW-0472">Membrane</keyword>
<evidence type="ECO:0000256" key="2">
    <source>
        <dbReference type="SAM" id="Phobius"/>
    </source>
</evidence>
<reference evidence="4" key="1">
    <citation type="journal article" date="2019" name="Int. J. Syst. Evol. Microbiol.">
        <title>The Global Catalogue of Microorganisms (GCM) 10K type strain sequencing project: providing services to taxonomists for standard genome sequencing and annotation.</title>
        <authorList>
            <consortium name="The Broad Institute Genomics Platform"/>
            <consortium name="The Broad Institute Genome Sequencing Center for Infectious Disease"/>
            <person name="Wu L."/>
            <person name="Ma J."/>
        </authorList>
    </citation>
    <scope>NUCLEOTIDE SEQUENCE [LARGE SCALE GENOMIC DNA]</scope>
    <source>
        <strain evidence="4">JCM 17810</strain>
    </source>
</reference>
<evidence type="ECO:0000313" key="4">
    <source>
        <dbReference type="Proteomes" id="UP001500622"/>
    </source>
</evidence>
<protein>
    <recommendedName>
        <fullName evidence="5">Serine/threonine protein kinase</fullName>
    </recommendedName>
</protein>
<feature type="region of interest" description="Disordered" evidence="1">
    <location>
        <begin position="40"/>
        <end position="66"/>
    </location>
</feature>
<keyword evidence="2" id="KW-1133">Transmembrane helix</keyword>
<keyword evidence="4" id="KW-1185">Reference proteome</keyword>
<dbReference type="RefSeq" id="WP_345215937.1">
    <property type="nucleotide sequence ID" value="NZ_BAABGN010000008.1"/>
</dbReference>
<sequence>MVQSAGRRLSRVERTVVVVSVALVAVFAVMLALRLAGMSQPDGTAAEPTTAAETETPTATPAPPQDLSAVAWDFASPSGNIACDIDGDRALCAIASMEYADGVPAAEKEACEGTVGHVLQVGAEGASLVCDTSGEATAFDAGSLPVLPYGEQAEDEGFTCLSDETGMTCRHDESGYSFSVARAGYDLS</sequence>
<evidence type="ECO:0000256" key="1">
    <source>
        <dbReference type="SAM" id="MobiDB-lite"/>
    </source>
</evidence>
<proteinExistence type="predicted"/>
<dbReference type="Proteomes" id="UP001500622">
    <property type="component" value="Unassembled WGS sequence"/>
</dbReference>
<accession>A0ABP8L688</accession>
<feature type="compositionally biased region" description="Low complexity" evidence="1">
    <location>
        <begin position="44"/>
        <end position="59"/>
    </location>
</feature>
<comment type="caution">
    <text evidence="3">The sequence shown here is derived from an EMBL/GenBank/DDBJ whole genome shotgun (WGS) entry which is preliminary data.</text>
</comment>
<gene>
    <name evidence="3" type="ORF">GCM10023169_18120</name>
</gene>
<evidence type="ECO:0008006" key="5">
    <source>
        <dbReference type="Google" id="ProtNLM"/>
    </source>
</evidence>
<feature type="transmembrane region" description="Helical" evidence="2">
    <location>
        <begin position="12"/>
        <end position="33"/>
    </location>
</feature>
<name>A0ABP8L688_9MICO</name>